<evidence type="ECO:0000313" key="1">
    <source>
        <dbReference type="EMBL" id="KAK0044936.1"/>
    </source>
</evidence>
<dbReference type="Gene3D" id="3.20.20.80">
    <property type="entry name" value="Glycosidases"/>
    <property type="match status" value="1"/>
</dbReference>
<evidence type="ECO:0000313" key="2">
    <source>
        <dbReference type="Proteomes" id="UP001233172"/>
    </source>
</evidence>
<dbReference type="GO" id="GO:0030203">
    <property type="term" value="P:glycosaminoglycan metabolic process"/>
    <property type="evidence" value="ECO:0007669"/>
    <property type="project" value="TreeGrafter"/>
</dbReference>
<dbReference type="GO" id="GO:0005975">
    <property type="term" value="P:carbohydrate metabolic process"/>
    <property type="evidence" value="ECO:0007669"/>
    <property type="project" value="InterPro"/>
</dbReference>
<dbReference type="AlphaFoldDB" id="A0AAD8AYT7"/>
<keyword evidence="2" id="KW-1185">Reference proteome</keyword>
<name>A0AAD8AYT7_BIOPF</name>
<dbReference type="GO" id="GO:0005764">
    <property type="term" value="C:lysosome"/>
    <property type="evidence" value="ECO:0007669"/>
    <property type="project" value="TreeGrafter"/>
</dbReference>
<dbReference type="EMBL" id="JASAOG010000189">
    <property type="protein sequence ID" value="KAK0044936.1"/>
    <property type="molecule type" value="Genomic_DNA"/>
</dbReference>
<reference evidence="1" key="1">
    <citation type="journal article" date="2023" name="PLoS Negl. Trop. Dis.">
        <title>A genome sequence for Biomphalaria pfeifferi, the major vector snail for the human-infecting parasite Schistosoma mansoni.</title>
        <authorList>
            <person name="Bu L."/>
            <person name="Lu L."/>
            <person name="Laidemitt M.R."/>
            <person name="Zhang S.M."/>
            <person name="Mutuku M."/>
            <person name="Mkoji G."/>
            <person name="Steinauer M."/>
            <person name="Loker E.S."/>
        </authorList>
    </citation>
    <scope>NUCLEOTIDE SEQUENCE</scope>
    <source>
        <strain evidence="1">KasaAsao</strain>
    </source>
</reference>
<comment type="caution">
    <text evidence="1">The sequence shown here is derived from an EMBL/GenBank/DDBJ whole genome shotgun (WGS) entry which is preliminary data.</text>
</comment>
<sequence>MWGEYVDNTVVLSRVWPSASVVAERLWSPVEVNEFQAAPPRLSEHRCRMIRRGFPAEEINGPGLCETEFKDY</sequence>
<dbReference type="GO" id="GO:0016020">
    <property type="term" value="C:membrane"/>
    <property type="evidence" value="ECO:0007669"/>
    <property type="project" value="TreeGrafter"/>
</dbReference>
<dbReference type="PANTHER" id="PTHR22600:SF21">
    <property type="entry name" value="BETA-HEXOSAMINIDASE A"/>
    <property type="match status" value="1"/>
</dbReference>
<protein>
    <submittedName>
        <fullName evidence="1">Beta-hexosaminidase subunit alpha</fullName>
    </submittedName>
</protein>
<organism evidence="1 2">
    <name type="scientific">Biomphalaria pfeifferi</name>
    <name type="common">Bloodfluke planorb</name>
    <name type="synonym">Freshwater snail</name>
    <dbReference type="NCBI Taxonomy" id="112525"/>
    <lineage>
        <taxon>Eukaryota</taxon>
        <taxon>Metazoa</taxon>
        <taxon>Spiralia</taxon>
        <taxon>Lophotrochozoa</taxon>
        <taxon>Mollusca</taxon>
        <taxon>Gastropoda</taxon>
        <taxon>Heterobranchia</taxon>
        <taxon>Euthyneura</taxon>
        <taxon>Panpulmonata</taxon>
        <taxon>Hygrophila</taxon>
        <taxon>Lymnaeoidea</taxon>
        <taxon>Planorbidae</taxon>
        <taxon>Biomphalaria</taxon>
    </lineage>
</organism>
<dbReference type="GO" id="GO:0004563">
    <property type="term" value="F:beta-N-acetylhexosaminidase activity"/>
    <property type="evidence" value="ECO:0007669"/>
    <property type="project" value="InterPro"/>
</dbReference>
<dbReference type="InterPro" id="IPR017853">
    <property type="entry name" value="GH"/>
</dbReference>
<reference evidence="1" key="2">
    <citation type="submission" date="2023-04" db="EMBL/GenBank/DDBJ databases">
        <authorList>
            <person name="Bu L."/>
            <person name="Lu L."/>
            <person name="Laidemitt M.R."/>
            <person name="Zhang S.M."/>
            <person name="Mutuku M."/>
            <person name="Mkoji G."/>
            <person name="Steinauer M."/>
            <person name="Loker E.S."/>
        </authorList>
    </citation>
    <scope>NUCLEOTIDE SEQUENCE</scope>
    <source>
        <strain evidence="1">KasaAsao</strain>
        <tissue evidence="1">Whole Snail</tissue>
    </source>
</reference>
<dbReference type="PANTHER" id="PTHR22600">
    <property type="entry name" value="BETA-HEXOSAMINIDASE"/>
    <property type="match status" value="1"/>
</dbReference>
<dbReference type="Proteomes" id="UP001233172">
    <property type="component" value="Unassembled WGS sequence"/>
</dbReference>
<proteinExistence type="predicted"/>
<gene>
    <name evidence="1" type="ORF">Bpfe_025621</name>
</gene>
<dbReference type="SUPFAM" id="SSF51445">
    <property type="entry name" value="(Trans)glycosidases"/>
    <property type="match status" value="1"/>
</dbReference>
<dbReference type="InterPro" id="IPR025705">
    <property type="entry name" value="Beta_hexosaminidase_sua/sub"/>
</dbReference>
<accession>A0AAD8AYT7</accession>
<dbReference type="GO" id="GO:0006689">
    <property type="term" value="P:ganglioside catabolic process"/>
    <property type="evidence" value="ECO:0007669"/>
    <property type="project" value="TreeGrafter"/>
</dbReference>